<feature type="domain" description="NodB homology" evidence="2">
    <location>
        <begin position="61"/>
        <end position="242"/>
    </location>
</feature>
<dbReference type="PANTHER" id="PTHR10587">
    <property type="entry name" value="GLYCOSYL TRANSFERASE-RELATED"/>
    <property type="match status" value="1"/>
</dbReference>
<gene>
    <name evidence="3" type="primary">pdaA</name>
    <name evidence="3" type="ORF">OEV82_08705</name>
</gene>
<protein>
    <submittedName>
        <fullName evidence="3">Delta-lactam-biosynthetic de-N-acetylase</fullName>
    </submittedName>
</protein>
<evidence type="ECO:0000259" key="2">
    <source>
        <dbReference type="PROSITE" id="PS51677"/>
    </source>
</evidence>
<feature type="chain" id="PRO_5047254756" evidence="1">
    <location>
        <begin position="19"/>
        <end position="260"/>
    </location>
</feature>
<dbReference type="InterPro" id="IPR050248">
    <property type="entry name" value="Polysacc_deacetylase_ArnD"/>
</dbReference>
<dbReference type="Gene3D" id="3.20.20.370">
    <property type="entry name" value="Glycoside hydrolase/deacetylase"/>
    <property type="match status" value="1"/>
</dbReference>
<dbReference type="InterPro" id="IPR014235">
    <property type="entry name" value="Spore_PdaA"/>
</dbReference>
<sequence>MIFAFCSLILFFSGSAFAVSNSPIHWGFKKARNEVPPEAGEYYDELLKKYDAFYKGSPDEKTVYLTFDNGYENGYTDKILDVLKKEKVPATFFVTGHYLESAPDLVKRMVEEGHIVGNHSWSHPDFTQLTDERIVQELDKVKEKTKELTGQKEMLFVRPPRGILSERTLKVSREAGYIHVLWSLAFVDWKTDQQQGWQYAYNEIMKQIHPGAVILLHTVSKDNADALEKAIVDIKKRGYTFKSLNDYLLKESLDNKNMIY</sequence>
<dbReference type="EMBL" id="JAOUSE010000023">
    <property type="protein sequence ID" value="MCU9594535.1"/>
    <property type="molecule type" value="Genomic_DNA"/>
</dbReference>
<accession>A0ABT2WFS6</accession>
<dbReference type="PROSITE" id="PS51677">
    <property type="entry name" value="NODB"/>
    <property type="match status" value="1"/>
</dbReference>
<dbReference type="InterPro" id="IPR002509">
    <property type="entry name" value="NODB_dom"/>
</dbReference>
<dbReference type="Pfam" id="PF01522">
    <property type="entry name" value="Polysacc_deac_1"/>
    <property type="match status" value="1"/>
</dbReference>
<dbReference type="PANTHER" id="PTHR10587:SF78">
    <property type="entry name" value="PEPTIDOGLYCAN-N-ACETYLMURAMIC ACID DEACETYLASE PDAA"/>
    <property type="match status" value="1"/>
</dbReference>
<keyword evidence="1" id="KW-0732">Signal</keyword>
<comment type="caution">
    <text evidence="3">The sequence shown here is derived from an EMBL/GenBank/DDBJ whole genome shotgun (WGS) entry which is preliminary data.</text>
</comment>
<name>A0ABT2WFS6_9BACI</name>
<dbReference type="SUPFAM" id="SSF88713">
    <property type="entry name" value="Glycoside hydrolase/deacetylase"/>
    <property type="match status" value="1"/>
</dbReference>
<keyword evidence="4" id="KW-1185">Reference proteome</keyword>
<evidence type="ECO:0000313" key="3">
    <source>
        <dbReference type="EMBL" id="MCU9594535.1"/>
    </source>
</evidence>
<evidence type="ECO:0000313" key="4">
    <source>
        <dbReference type="Proteomes" id="UP001208656"/>
    </source>
</evidence>
<dbReference type="Proteomes" id="UP001208656">
    <property type="component" value="Unassembled WGS sequence"/>
</dbReference>
<organism evidence="3 4">
    <name type="scientific">Pallidibacillus thermolactis</name>
    <dbReference type="NCBI Taxonomy" id="251051"/>
    <lineage>
        <taxon>Bacteria</taxon>
        <taxon>Bacillati</taxon>
        <taxon>Bacillota</taxon>
        <taxon>Bacilli</taxon>
        <taxon>Bacillales</taxon>
        <taxon>Bacillaceae</taxon>
        <taxon>Pallidibacillus</taxon>
    </lineage>
</organism>
<proteinExistence type="predicted"/>
<reference evidence="3 4" key="1">
    <citation type="submission" date="2022-10" db="EMBL/GenBank/DDBJ databases">
        <title>Description of Fervidibacillus gen. nov. in the family Fervidibacillaceae fam. nov. with two species, Fervidibacillus albus sp. nov., and Fervidibacillus halotolerans sp. nov., isolated from tidal flat sediments.</title>
        <authorList>
            <person name="Kwon K.K."/>
            <person name="Yang S.-H."/>
        </authorList>
    </citation>
    <scope>NUCLEOTIDE SEQUENCE [LARGE SCALE GENOMIC DNA]</scope>
    <source>
        <strain evidence="3 4">DSM 23332</strain>
    </source>
</reference>
<evidence type="ECO:0000256" key="1">
    <source>
        <dbReference type="SAM" id="SignalP"/>
    </source>
</evidence>
<dbReference type="NCBIfam" id="TIGR02884">
    <property type="entry name" value="spore_pdaA"/>
    <property type="match status" value="1"/>
</dbReference>
<feature type="signal peptide" evidence="1">
    <location>
        <begin position="1"/>
        <end position="18"/>
    </location>
</feature>
<dbReference type="InterPro" id="IPR011330">
    <property type="entry name" value="Glyco_hydro/deAcase_b/a-brl"/>
</dbReference>
<dbReference type="CDD" id="cd10948">
    <property type="entry name" value="CE4_BsPdaA_like"/>
    <property type="match status" value="1"/>
</dbReference>